<comment type="caution">
    <text evidence="5">The sequence shown here is derived from an EMBL/GenBank/DDBJ whole genome shotgun (WGS) entry which is preliminary data.</text>
</comment>
<evidence type="ECO:0000313" key="6">
    <source>
        <dbReference type="Proteomes" id="UP000582016"/>
    </source>
</evidence>
<evidence type="ECO:0000259" key="4">
    <source>
        <dbReference type="Pfam" id="PF25053"/>
    </source>
</evidence>
<proteinExistence type="predicted"/>
<keyword evidence="6" id="KW-1185">Reference proteome</keyword>
<dbReference type="PANTHER" id="PTHR10039:SF5">
    <property type="entry name" value="NACHT DOMAIN-CONTAINING PROTEIN"/>
    <property type="match status" value="1"/>
</dbReference>
<name>A0A8H5JYR5_9HYPO</name>
<gene>
    <name evidence="5" type="ORF">FPHYL_5052</name>
</gene>
<organism evidence="5 6">
    <name type="scientific">Fusarium phyllophilum</name>
    <dbReference type="NCBI Taxonomy" id="47803"/>
    <lineage>
        <taxon>Eukaryota</taxon>
        <taxon>Fungi</taxon>
        <taxon>Dikarya</taxon>
        <taxon>Ascomycota</taxon>
        <taxon>Pezizomycotina</taxon>
        <taxon>Sordariomycetes</taxon>
        <taxon>Hypocreomycetidae</taxon>
        <taxon>Hypocreales</taxon>
        <taxon>Nectriaceae</taxon>
        <taxon>Fusarium</taxon>
        <taxon>Fusarium fujikuroi species complex</taxon>
    </lineage>
</organism>
<sequence>MSGAEAALLGVGILCNAMQILTFAKDSIHVYRNIRDGRAPDPNLDSYLKNAKASFDEMEQTAAQMGPLTKEQQKIVEVGKMVHECVDELQRQFSKLYVDDASKSGLRAKLTASKRSLVALWRGKELRDAENKIRRHEQLLQSLLLDRICNQSQAAEITSLQSFQHLQGSLQGIISQLVDGSINVSELVTNISTDISGRLIEEHATTRSAIDKHVTRAENIICNSISKSLDQLHQELVEHERDKAFKKQHEQILGSLRFLEMNSRKNHISDNYPGTFSWVFDRHGWWNSNLGSSSEPTQTDNNSQLSVYAYVTDMDLRCCTEYTETTGDPGFDCFPCWLESDSNLFWVSGKPASGKSSLMKFLAFNHSTMDHLHSWHPKVRTLTHFFWKPGQLLQRNVEGMVLSLLYQLLDGKPCLGRRLCEAQSSVRQKISYSDWSFGELTNALVWSLENSPEAFCIFLDGLDETKELEHLPWPDWINAEVIHKLLNVNNVKLCASSREEHAFCCFFEKASRLRIYNLNNRDITLFVRERLDICDLSRRNRDRIVYETVQKAEGVFLWAALVVDRLNRAIRQGYTSIETLQERLKQTPSDLTTLYTDMWVRTGDDAHLPSMRGTASLYFNIIIVAREINDYLLGYSYGWGDETVGMSSLLMLATATKDQSMEALLSTGRVLEAEDLLARCPRVSNELKLACRGLLEVTRNRACSPYHLEGDARLCEYNLTQVDFIHRSAFDFLMETEAGLEFLQACGSSESQQALKLVAAHLIRARFIHLRRGLYDEVMERGTLSCYRAIFCDTYLQMAIAISLDTRLFPEDSVRYRLLEVLKEWQSSGRFSGQICRKESISFHSTSNYLQLGFFEARFSVALCRDSFFRNEADLRILLDEYPASIFIEAVPIVLHSIPVLGSYVSYFHDLPELLKFVLRRLQSLATEQPQYQVAVEDSIRALHSWYIIYCLAAIIPGPLHKDFSHNFCRPLDIDLVAQLCNTFHHEEDWQHVLLLEFQAEHMFKSPVIVQHTERLAENSRYALVAVNVATAYRLLDELLSTYTPLTLGIEIPLFVKSRFDVLLLSDVNTKTDFYTPDAIP</sequence>
<evidence type="ECO:0000313" key="5">
    <source>
        <dbReference type="EMBL" id="KAF5563773.1"/>
    </source>
</evidence>
<evidence type="ECO:0000256" key="1">
    <source>
        <dbReference type="ARBA" id="ARBA00022737"/>
    </source>
</evidence>
<protein>
    <recommendedName>
        <fullName evidence="7">NACHT domain-containing protein</fullName>
    </recommendedName>
</protein>
<accession>A0A8H5JYR5</accession>
<dbReference type="Pfam" id="PF25053">
    <property type="entry name" value="DUF7791"/>
    <property type="match status" value="1"/>
</dbReference>
<feature type="domain" description="Nephrocystin 3-like N-terminal" evidence="3">
    <location>
        <begin position="334"/>
        <end position="498"/>
    </location>
</feature>
<keyword evidence="1" id="KW-0677">Repeat</keyword>
<dbReference type="InterPro" id="IPR056693">
    <property type="entry name" value="DUF7791"/>
</dbReference>
<dbReference type="InterPro" id="IPR027417">
    <property type="entry name" value="P-loop_NTPase"/>
</dbReference>
<evidence type="ECO:0008006" key="7">
    <source>
        <dbReference type="Google" id="ProtNLM"/>
    </source>
</evidence>
<dbReference type="InterPro" id="IPR056884">
    <property type="entry name" value="NPHP3-like_N"/>
</dbReference>
<reference evidence="5 6" key="1">
    <citation type="submission" date="2020-05" db="EMBL/GenBank/DDBJ databases">
        <title>Identification and distribution of gene clusters putatively required for synthesis of sphingolipid metabolism inhibitors in phylogenetically diverse species of the filamentous fungus Fusarium.</title>
        <authorList>
            <person name="Kim H.-S."/>
            <person name="Busman M."/>
            <person name="Brown D.W."/>
            <person name="Divon H."/>
            <person name="Uhlig S."/>
            <person name="Proctor R.H."/>
        </authorList>
    </citation>
    <scope>NUCLEOTIDE SEQUENCE [LARGE SCALE GENOMIC DNA]</scope>
    <source>
        <strain evidence="5 6">NRRL 13617</strain>
    </source>
</reference>
<dbReference type="SUPFAM" id="SSF52540">
    <property type="entry name" value="P-loop containing nucleoside triphosphate hydrolases"/>
    <property type="match status" value="1"/>
</dbReference>
<evidence type="ECO:0000256" key="2">
    <source>
        <dbReference type="SAM" id="Coils"/>
    </source>
</evidence>
<dbReference type="Pfam" id="PF24883">
    <property type="entry name" value="NPHP3_N"/>
    <property type="match status" value="1"/>
</dbReference>
<evidence type="ECO:0000259" key="3">
    <source>
        <dbReference type="Pfam" id="PF24883"/>
    </source>
</evidence>
<dbReference type="PANTHER" id="PTHR10039">
    <property type="entry name" value="AMELOGENIN"/>
    <property type="match status" value="1"/>
</dbReference>
<feature type="coiled-coil region" evidence="2">
    <location>
        <begin position="222"/>
        <end position="249"/>
    </location>
</feature>
<dbReference type="OrthoDB" id="5086500at2759"/>
<dbReference type="AlphaFoldDB" id="A0A8H5JYR5"/>
<keyword evidence="2" id="KW-0175">Coiled coil</keyword>
<dbReference type="EMBL" id="JAAOAQ010000163">
    <property type="protein sequence ID" value="KAF5563773.1"/>
    <property type="molecule type" value="Genomic_DNA"/>
</dbReference>
<feature type="domain" description="DUF7791" evidence="4">
    <location>
        <begin position="614"/>
        <end position="762"/>
    </location>
</feature>
<dbReference type="Proteomes" id="UP000582016">
    <property type="component" value="Unassembled WGS sequence"/>
</dbReference>